<dbReference type="PROSITE" id="PS50921">
    <property type="entry name" value="ANTAR"/>
    <property type="match status" value="1"/>
</dbReference>
<keyword evidence="4" id="KW-0804">Transcription</keyword>
<dbReference type="InterPro" id="IPR005561">
    <property type="entry name" value="ANTAR"/>
</dbReference>
<keyword evidence="3" id="KW-0805">Transcription regulation</keyword>
<dbReference type="Proteomes" id="UP000658656">
    <property type="component" value="Unassembled WGS sequence"/>
</dbReference>
<dbReference type="RefSeq" id="WP_145934918.1">
    <property type="nucleotide sequence ID" value="NZ_BNAV01000001.1"/>
</dbReference>
<proteinExistence type="predicted"/>
<dbReference type="EMBL" id="BNAV01000001">
    <property type="protein sequence ID" value="GHF40151.1"/>
    <property type="molecule type" value="Genomic_DNA"/>
</dbReference>
<evidence type="ECO:0000256" key="1">
    <source>
        <dbReference type="ARBA" id="ARBA00022679"/>
    </source>
</evidence>
<keyword evidence="2" id="KW-0418">Kinase</keyword>
<dbReference type="InterPro" id="IPR012074">
    <property type="entry name" value="GAF_ANTAR"/>
</dbReference>
<dbReference type="Pfam" id="PF03861">
    <property type="entry name" value="ANTAR"/>
    <property type="match status" value="1"/>
</dbReference>
<dbReference type="GO" id="GO:0003723">
    <property type="term" value="F:RNA binding"/>
    <property type="evidence" value="ECO:0007669"/>
    <property type="project" value="InterPro"/>
</dbReference>
<evidence type="ECO:0000256" key="3">
    <source>
        <dbReference type="ARBA" id="ARBA00023015"/>
    </source>
</evidence>
<sequence>MTEEPGTHLDEVKDALEELSATVEVTDEPGELLQAVCEQVVRVVPGADMASITLVGPGGASTAASTSEVAVSIDSAQYDEGDGPCLRAARTGETVRVDVGTAERLWPHFTGVAREHGVASYLAAPLLVVEGVAGAINLFGLGAHGFRDLDQQYLELYTLVVTTVLRLSHHAVQAREQVRHLRIAMDSRAVIEQAKGILMAAHHIGEEEAFRLLAARSQRENVKLNAVAARFVAESCRR</sequence>
<reference evidence="6" key="1">
    <citation type="journal article" date="2014" name="Int. J. Syst. Evol. Microbiol.">
        <title>Complete genome sequence of Corynebacterium casei LMG S-19264T (=DSM 44701T), isolated from a smear-ripened cheese.</title>
        <authorList>
            <consortium name="US DOE Joint Genome Institute (JGI-PGF)"/>
            <person name="Walter F."/>
            <person name="Albersmeier A."/>
            <person name="Kalinowski J."/>
            <person name="Ruckert C."/>
        </authorList>
    </citation>
    <scope>NUCLEOTIDE SEQUENCE</scope>
    <source>
        <strain evidence="6">CGMCC 4.7679</strain>
    </source>
</reference>
<name>A0A8H9MAX3_9PSEU</name>
<evidence type="ECO:0000256" key="2">
    <source>
        <dbReference type="ARBA" id="ARBA00022777"/>
    </source>
</evidence>
<evidence type="ECO:0000313" key="6">
    <source>
        <dbReference type="EMBL" id="GHF40151.1"/>
    </source>
</evidence>
<organism evidence="6 7">
    <name type="scientific">Amycolatopsis bartoniae</name>
    <dbReference type="NCBI Taxonomy" id="941986"/>
    <lineage>
        <taxon>Bacteria</taxon>
        <taxon>Bacillati</taxon>
        <taxon>Actinomycetota</taxon>
        <taxon>Actinomycetes</taxon>
        <taxon>Pseudonocardiales</taxon>
        <taxon>Pseudonocardiaceae</taxon>
        <taxon>Amycolatopsis</taxon>
    </lineage>
</organism>
<dbReference type="InterPro" id="IPR036388">
    <property type="entry name" value="WH-like_DNA-bd_sf"/>
</dbReference>
<evidence type="ECO:0000259" key="5">
    <source>
        <dbReference type="PROSITE" id="PS50921"/>
    </source>
</evidence>
<gene>
    <name evidence="6" type="ORF">GCM10017566_11910</name>
</gene>
<dbReference type="SUPFAM" id="SSF55781">
    <property type="entry name" value="GAF domain-like"/>
    <property type="match status" value="1"/>
</dbReference>
<dbReference type="SUPFAM" id="SSF52172">
    <property type="entry name" value="CheY-like"/>
    <property type="match status" value="1"/>
</dbReference>
<protein>
    <submittedName>
        <fullName evidence="6">Transcriptional regulator</fullName>
    </submittedName>
</protein>
<accession>A0A8H9MAX3</accession>
<dbReference type="OrthoDB" id="4929862at2"/>
<evidence type="ECO:0000256" key="4">
    <source>
        <dbReference type="ARBA" id="ARBA00023163"/>
    </source>
</evidence>
<dbReference type="Gene3D" id="3.30.450.40">
    <property type="match status" value="1"/>
</dbReference>
<dbReference type="InterPro" id="IPR029016">
    <property type="entry name" value="GAF-like_dom_sf"/>
</dbReference>
<comment type="caution">
    <text evidence="6">The sequence shown here is derived from an EMBL/GenBank/DDBJ whole genome shotgun (WGS) entry which is preliminary data.</text>
</comment>
<dbReference type="InterPro" id="IPR011006">
    <property type="entry name" value="CheY-like_superfamily"/>
</dbReference>
<keyword evidence="7" id="KW-1185">Reference proteome</keyword>
<evidence type="ECO:0000313" key="7">
    <source>
        <dbReference type="Proteomes" id="UP000658656"/>
    </source>
</evidence>
<dbReference type="InterPro" id="IPR003018">
    <property type="entry name" value="GAF"/>
</dbReference>
<keyword evidence="1" id="KW-0808">Transferase</keyword>
<feature type="domain" description="ANTAR" evidence="5">
    <location>
        <begin position="171"/>
        <end position="232"/>
    </location>
</feature>
<dbReference type="SMART" id="SM00065">
    <property type="entry name" value="GAF"/>
    <property type="match status" value="1"/>
</dbReference>
<dbReference type="GO" id="GO:0016301">
    <property type="term" value="F:kinase activity"/>
    <property type="evidence" value="ECO:0007669"/>
    <property type="project" value="UniProtKB-KW"/>
</dbReference>
<dbReference type="Pfam" id="PF13185">
    <property type="entry name" value="GAF_2"/>
    <property type="match status" value="1"/>
</dbReference>
<dbReference type="AlphaFoldDB" id="A0A8H9MAX3"/>
<dbReference type="Gene3D" id="1.10.10.10">
    <property type="entry name" value="Winged helix-like DNA-binding domain superfamily/Winged helix DNA-binding domain"/>
    <property type="match status" value="1"/>
</dbReference>
<dbReference type="SMART" id="SM01012">
    <property type="entry name" value="ANTAR"/>
    <property type="match status" value="1"/>
</dbReference>
<dbReference type="PIRSF" id="PIRSF036625">
    <property type="entry name" value="GAF_ANTAR"/>
    <property type="match status" value="1"/>
</dbReference>
<reference evidence="6" key="2">
    <citation type="submission" date="2020-09" db="EMBL/GenBank/DDBJ databases">
        <authorList>
            <person name="Sun Q."/>
            <person name="Zhou Y."/>
        </authorList>
    </citation>
    <scope>NUCLEOTIDE SEQUENCE</scope>
    <source>
        <strain evidence="6">CGMCC 4.7679</strain>
    </source>
</reference>